<accession>A0ABN9WMS0</accession>
<sequence>MAEEEEQQRLYLEQLEATRRAAAQRLMAEDSAYVEWLGQQALRSLEQDATARRQAGAQAAAARRAEEAARRAREAEQVRASELREQSLRLAVEAQRQREEAEHQLEEERRAALRAQVEREREQEAVASFLRAEGFDGVCSGRRRTDADHQLPPAQSGGAWRRRPRGNAARGDGRKLETTPPRTDAQLRRPAGREGRPRKEQGRLPRPGAAGAGRRRGRSRGRGRRRCPEGRRRRPRVQVGGGGRAAAPERHRAGRAAQGAAPGVGQAAGGARAVPAEPPRAGRRPVGAARGRAAPELRGRSTRAPHSGVAR</sequence>
<dbReference type="EMBL" id="CAUYUJ010018816">
    <property type="protein sequence ID" value="CAK0886537.1"/>
    <property type="molecule type" value="Genomic_DNA"/>
</dbReference>
<evidence type="ECO:0008006" key="5">
    <source>
        <dbReference type="Google" id="ProtNLM"/>
    </source>
</evidence>
<evidence type="ECO:0000313" key="3">
    <source>
        <dbReference type="EMBL" id="CAK0886537.1"/>
    </source>
</evidence>
<evidence type="ECO:0000313" key="4">
    <source>
        <dbReference type="Proteomes" id="UP001189429"/>
    </source>
</evidence>
<keyword evidence="4" id="KW-1185">Reference proteome</keyword>
<protein>
    <recommendedName>
        <fullName evidence="5">Meiosis-specific nuclear structural protein 1</fullName>
    </recommendedName>
</protein>
<evidence type="ECO:0000256" key="2">
    <source>
        <dbReference type="SAM" id="MobiDB-lite"/>
    </source>
</evidence>
<feature type="compositionally biased region" description="Basic and acidic residues" evidence="2">
    <location>
        <begin position="185"/>
        <end position="203"/>
    </location>
</feature>
<dbReference type="Proteomes" id="UP001189429">
    <property type="component" value="Unassembled WGS sequence"/>
</dbReference>
<feature type="region of interest" description="Disordered" evidence="2">
    <location>
        <begin position="138"/>
        <end position="311"/>
    </location>
</feature>
<feature type="compositionally biased region" description="Low complexity" evidence="2">
    <location>
        <begin position="255"/>
        <end position="275"/>
    </location>
</feature>
<gene>
    <name evidence="3" type="ORF">PCOR1329_LOCUS67856</name>
</gene>
<reference evidence="3" key="1">
    <citation type="submission" date="2023-10" db="EMBL/GenBank/DDBJ databases">
        <authorList>
            <person name="Chen Y."/>
            <person name="Shah S."/>
            <person name="Dougan E. K."/>
            <person name="Thang M."/>
            <person name="Chan C."/>
        </authorList>
    </citation>
    <scope>NUCLEOTIDE SEQUENCE [LARGE SCALE GENOMIC DNA]</scope>
</reference>
<evidence type="ECO:0000256" key="1">
    <source>
        <dbReference type="SAM" id="Coils"/>
    </source>
</evidence>
<organism evidence="3 4">
    <name type="scientific">Prorocentrum cordatum</name>
    <dbReference type="NCBI Taxonomy" id="2364126"/>
    <lineage>
        <taxon>Eukaryota</taxon>
        <taxon>Sar</taxon>
        <taxon>Alveolata</taxon>
        <taxon>Dinophyceae</taxon>
        <taxon>Prorocentrales</taxon>
        <taxon>Prorocentraceae</taxon>
        <taxon>Prorocentrum</taxon>
    </lineage>
</organism>
<keyword evidence="1" id="KW-0175">Coiled coil</keyword>
<feature type="compositionally biased region" description="Basic residues" evidence="2">
    <location>
        <begin position="213"/>
        <end position="236"/>
    </location>
</feature>
<proteinExistence type="predicted"/>
<name>A0ABN9WMS0_9DINO</name>
<feature type="coiled-coil region" evidence="1">
    <location>
        <begin position="58"/>
        <end position="125"/>
    </location>
</feature>
<comment type="caution">
    <text evidence="3">The sequence shown here is derived from an EMBL/GenBank/DDBJ whole genome shotgun (WGS) entry which is preliminary data.</text>
</comment>
<feature type="non-terminal residue" evidence="3">
    <location>
        <position position="311"/>
    </location>
</feature>